<reference evidence="3" key="1">
    <citation type="journal article" date="2019" name="Int. J. Syst. Evol. Microbiol.">
        <title>The Global Catalogue of Microorganisms (GCM) 10K type strain sequencing project: providing services to taxonomists for standard genome sequencing and annotation.</title>
        <authorList>
            <consortium name="The Broad Institute Genomics Platform"/>
            <consortium name="The Broad Institute Genome Sequencing Center for Infectious Disease"/>
            <person name="Wu L."/>
            <person name="Ma J."/>
        </authorList>
    </citation>
    <scope>NUCLEOTIDE SEQUENCE [LARGE SCALE GENOMIC DNA]</scope>
    <source>
        <strain evidence="3">CGMCC 1.16026</strain>
    </source>
</reference>
<feature type="compositionally biased region" description="Basic residues" evidence="1">
    <location>
        <begin position="306"/>
        <end position="320"/>
    </location>
</feature>
<feature type="compositionally biased region" description="Basic and acidic residues" evidence="1">
    <location>
        <begin position="146"/>
        <end position="160"/>
    </location>
</feature>
<accession>A0ABW1ZA64</accession>
<sequence length="320" mass="34413">MHLSKRAVFGASRVGQPVNAVALLALLLVGMLGPQAAMAMTRASRAHTRAVAQDQEPTPSRAHGGKKSSAKSKSSSSDKKNAKAVDTKKSTKSKRNRHDDDVEPVEMKRARGSKSAAKNARELAKAEPKDSLRGSRSKRGNAMELAAKEGHTPLGEERVVTHRQVRKAAPAPVEVADNDPVPAPKTVWNNAPKKLTTDDFVRATGRATTENTAFASGESHPDEMDDTQPTNTQQSIVIKQPAPKTVKAAVTAPTPASAPTLAAANRVDGFGAEGAPVPTHRTLARTMAAHKNDPLLKATPPPRQRLLPRWKRRRRSPTRW</sequence>
<feature type="compositionally biased region" description="Basic and acidic residues" evidence="1">
    <location>
        <begin position="76"/>
        <end position="89"/>
    </location>
</feature>
<dbReference type="Proteomes" id="UP001596391">
    <property type="component" value="Unassembled WGS sequence"/>
</dbReference>
<comment type="caution">
    <text evidence="2">The sequence shown here is derived from an EMBL/GenBank/DDBJ whole genome shotgun (WGS) entry which is preliminary data.</text>
</comment>
<dbReference type="EMBL" id="JBHSWI010000001">
    <property type="protein sequence ID" value="MFC6646069.1"/>
    <property type="molecule type" value="Genomic_DNA"/>
</dbReference>
<evidence type="ECO:0000313" key="2">
    <source>
        <dbReference type="EMBL" id="MFC6646069.1"/>
    </source>
</evidence>
<feature type="compositionally biased region" description="Basic and acidic residues" evidence="1">
    <location>
        <begin position="119"/>
        <end position="133"/>
    </location>
</feature>
<protein>
    <recommendedName>
        <fullName evidence="4">Transmembrane protein</fullName>
    </recommendedName>
</protein>
<evidence type="ECO:0008006" key="4">
    <source>
        <dbReference type="Google" id="ProtNLM"/>
    </source>
</evidence>
<gene>
    <name evidence="2" type="ORF">ACFQBQ_10850</name>
</gene>
<evidence type="ECO:0000256" key="1">
    <source>
        <dbReference type="SAM" id="MobiDB-lite"/>
    </source>
</evidence>
<dbReference type="RefSeq" id="WP_390235091.1">
    <property type="nucleotide sequence ID" value="NZ_JBHSWI010000001.1"/>
</dbReference>
<feature type="region of interest" description="Disordered" evidence="1">
    <location>
        <begin position="288"/>
        <end position="320"/>
    </location>
</feature>
<keyword evidence="3" id="KW-1185">Reference proteome</keyword>
<organism evidence="2 3">
    <name type="scientific">Granulicella cerasi</name>
    <dbReference type="NCBI Taxonomy" id="741063"/>
    <lineage>
        <taxon>Bacteria</taxon>
        <taxon>Pseudomonadati</taxon>
        <taxon>Acidobacteriota</taxon>
        <taxon>Terriglobia</taxon>
        <taxon>Terriglobales</taxon>
        <taxon>Acidobacteriaceae</taxon>
        <taxon>Granulicella</taxon>
    </lineage>
</organism>
<proteinExistence type="predicted"/>
<evidence type="ECO:0000313" key="3">
    <source>
        <dbReference type="Proteomes" id="UP001596391"/>
    </source>
</evidence>
<feature type="compositionally biased region" description="Basic and acidic residues" evidence="1">
    <location>
        <begin position="97"/>
        <end position="109"/>
    </location>
</feature>
<feature type="region of interest" description="Disordered" evidence="1">
    <location>
        <begin position="43"/>
        <end position="233"/>
    </location>
</feature>
<name>A0ABW1ZA64_9BACT</name>